<dbReference type="AlphaFoldDB" id="A0A2T0X7I2"/>
<protein>
    <recommendedName>
        <fullName evidence="2">High-affinity zinc uptake system protein ZnuA</fullName>
    </recommendedName>
</protein>
<dbReference type="OrthoDB" id="7346865at2"/>
<feature type="compositionally biased region" description="Basic and acidic residues" evidence="6">
    <location>
        <begin position="112"/>
        <end position="124"/>
    </location>
</feature>
<evidence type="ECO:0000256" key="1">
    <source>
        <dbReference type="ARBA" id="ARBA00011028"/>
    </source>
</evidence>
<dbReference type="PANTHER" id="PTHR42953:SF3">
    <property type="entry name" value="HIGH-AFFINITY ZINC UPTAKE SYSTEM PROTEIN ZNUA"/>
    <property type="match status" value="1"/>
</dbReference>
<keyword evidence="5" id="KW-0862">Zinc</keyword>
<evidence type="ECO:0000256" key="6">
    <source>
        <dbReference type="SAM" id="MobiDB-lite"/>
    </source>
</evidence>
<dbReference type="EMBL" id="PVTT01000001">
    <property type="protein sequence ID" value="PRY94834.1"/>
    <property type="molecule type" value="Genomic_DNA"/>
</dbReference>
<feature type="region of interest" description="Disordered" evidence="6">
    <location>
        <begin position="112"/>
        <end position="148"/>
    </location>
</feature>
<evidence type="ECO:0000256" key="4">
    <source>
        <dbReference type="ARBA" id="ARBA00022729"/>
    </source>
</evidence>
<keyword evidence="9" id="KW-1185">Reference proteome</keyword>
<keyword evidence="4 7" id="KW-0732">Signal</keyword>
<evidence type="ECO:0000313" key="8">
    <source>
        <dbReference type="EMBL" id="PRY94834.1"/>
    </source>
</evidence>
<dbReference type="InterPro" id="IPR050492">
    <property type="entry name" value="Bact_metal-bind_prot9"/>
</dbReference>
<evidence type="ECO:0000256" key="5">
    <source>
        <dbReference type="ARBA" id="ARBA00022906"/>
    </source>
</evidence>
<comment type="caution">
    <text evidence="8">The sequence shown here is derived from an EMBL/GenBank/DDBJ whole genome shotgun (WGS) entry which is preliminary data.</text>
</comment>
<keyword evidence="5" id="KW-0406">Ion transport</keyword>
<gene>
    <name evidence="8" type="ORF">BCF33_0436</name>
</gene>
<dbReference type="Pfam" id="PF01297">
    <property type="entry name" value="ZnuA"/>
    <property type="match status" value="1"/>
</dbReference>
<sequence>MRLALSLAVLASPAVADAPAVVADIPPVHSLVAAVMEGRGAPALLLTGAADPHSHSLRPSEATALEEANLVVLMGEALTPWIGGPLSALAPDALRLELLDVEGLDLIEVEDPHDGEEGHAHGAEEHDEDDHGGDHSGHDHGPLDPHAWLDPETAAAFAAEIAARLSEIDPDGRPTYEANRDSFVAAAEVLTPPAVDARPWIAGHDAYAYASRWVGAPAAGAVMDVDNLAPGAARLRELSAIAGEAACVIAPPDADARLLAAAGNLPVVTLDPLGRAHEPGPALWPALMADVSAAFEECLSP</sequence>
<evidence type="ECO:0000256" key="3">
    <source>
        <dbReference type="ARBA" id="ARBA00022448"/>
    </source>
</evidence>
<dbReference type="PANTHER" id="PTHR42953">
    <property type="entry name" value="HIGH-AFFINITY ZINC UPTAKE SYSTEM PROTEIN ZNUA-RELATED"/>
    <property type="match status" value="1"/>
</dbReference>
<name>A0A2T0X7I2_9RHOB</name>
<dbReference type="Gene3D" id="3.40.50.1980">
    <property type="entry name" value="Nitrogenase molybdenum iron protein domain"/>
    <property type="match status" value="2"/>
</dbReference>
<organism evidence="8 9">
    <name type="scientific">Hasllibacter halocynthiae</name>
    <dbReference type="NCBI Taxonomy" id="595589"/>
    <lineage>
        <taxon>Bacteria</taxon>
        <taxon>Pseudomonadati</taxon>
        <taxon>Pseudomonadota</taxon>
        <taxon>Alphaproteobacteria</taxon>
        <taxon>Rhodobacterales</taxon>
        <taxon>Roseobacteraceae</taxon>
        <taxon>Hasllibacter</taxon>
    </lineage>
</organism>
<dbReference type="SUPFAM" id="SSF53807">
    <property type="entry name" value="Helical backbone' metal receptor"/>
    <property type="match status" value="1"/>
</dbReference>
<feature type="chain" id="PRO_5015678087" description="High-affinity zinc uptake system protein ZnuA" evidence="7">
    <location>
        <begin position="17"/>
        <end position="301"/>
    </location>
</feature>
<evidence type="ECO:0000313" key="9">
    <source>
        <dbReference type="Proteomes" id="UP000238801"/>
    </source>
</evidence>
<accession>A0A2T0X7I2</accession>
<reference evidence="8 9" key="1">
    <citation type="submission" date="2018-03" db="EMBL/GenBank/DDBJ databases">
        <title>Genomic Encyclopedia of Archaeal and Bacterial Type Strains, Phase II (KMG-II): from individual species to whole genera.</title>
        <authorList>
            <person name="Goeker M."/>
        </authorList>
    </citation>
    <scope>NUCLEOTIDE SEQUENCE [LARGE SCALE GENOMIC DNA]</scope>
    <source>
        <strain evidence="8 9">DSM 29318</strain>
    </source>
</reference>
<keyword evidence="5" id="KW-0864">Zinc transport</keyword>
<dbReference type="GO" id="GO:0006829">
    <property type="term" value="P:zinc ion transport"/>
    <property type="evidence" value="ECO:0007669"/>
    <property type="project" value="UniProtKB-KW"/>
</dbReference>
<evidence type="ECO:0000256" key="2">
    <source>
        <dbReference type="ARBA" id="ARBA00015915"/>
    </source>
</evidence>
<keyword evidence="3" id="KW-0813">Transport</keyword>
<proteinExistence type="inferred from homology"/>
<feature type="signal peptide" evidence="7">
    <location>
        <begin position="1"/>
        <end position="16"/>
    </location>
</feature>
<dbReference type="Proteomes" id="UP000238801">
    <property type="component" value="Unassembled WGS sequence"/>
</dbReference>
<dbReference type="GO" id="GO:0046872">
    <property type="term" value="F:metal ion binding"/>
    <property type="evidence" value="ECO:0007669"/>
    <property type="project" value="InterPro"/>
</dbReference>
<feature type="compositionally biased region" description="Basic and acidic residues" evidence="6">
    <location>
        <begin position="132"/>
        <end position="148"/>
    </location>
</feature>
<dbReference type="InterPro" id="IPR006127">
    <property type="entry name" value="ZnuA-like"/>
</dbReference>
<evidence type="ECO:0000256" key="7">
    <source>
        <dbReference type="SAM" id="SignalP"/>
    </source>
</evidence>
<dbReference type="RefSeq" id="WP_106159292.1">
    <property type="nucleotide sequence ID" value="NZ_PVTT01000001.1"/>
</dbReference>
<comment type="similarity">
    <text evidence="1">Belongs to the bacterial solute-binding protein 9 family.</text>
</comment>